<dbReference type="AlphaFoldDB" id="A0A563DVE9"/>
<dbReference type="OrthoDB" id="3543764at2"/>
<evidence type="ECO:0000313" key="10">
    <source>
        <dbReference type="Proteomes" id="UP000320244"/>
    </source>
</evidence>
<feature type="transmembrane region" description="Helical" evidence="7">
    <location>
        <begin position="235"/>
        <end position="257"/>
    </location>
</feature>
<keyword evidence="3" id="KW-1003">Cell membrane</keyword>
<dbReference type="Gene3D" id="1.10.3720.10">
    <property type="entry name" value="MetI-like"/>
    <property type="match status" value="1"/>
</dbReference>
<dbReference type="GO" id="GO:0005886">
    <property type="term" value="C:plasma membrane"/>
    <property type="evidence" value="ECO:0007669"/>
    <property type="project" value="UniProtKB-SubCell"/>
</dbReference>
<evidence type="ECO:0000256" key="5">
    <source>
        <dbReference type="ARBA" id="ARBA00022989"/>
    </source>
</evidence>
<dbReference type="EMBL" id="VCQV01000034">
    <property type="protein sequence ID" value="TWP33913.1"/>
    <property type="molecule type" value="Genomic_DNA"/>
</dbReference>
<reference evidence="9 10" key="1">
    <citation type="submission" date="2019-05" db="EMBL/GenBank/DDBJ databases">
        <authorList>
            <person name="Lee S.D."/>
        </authorList>
    </citation>
    <scope>NUCLEOTIDE SEQUENCE [LARGE SCALE GENOMIC DNA]</scope>
    <source>
        <strain evidence="9 10">C5-26</strain>
    </source>
</reference>
<dbReference type="SUPFAM" id="SSF161098">
    <property type="entry name" value="MetI-like"/>
    <property type="match status" value="1"/>
</dbReference>
<feature type="transmembrane region" description="Helical" evidence="7">
    <location>
        <begin position="177"/>
        <end position="197"/>
    </location>
</feature>
<dbReference type="RefSeq" id="WP_146319625.1">
    <property type="nucleotide sequence ID" value="NZ_VCQV01000034.1"/>
</dbReference>
<keyword evidence="4 7" id="KW-0812">Transmembrane</keyword>
<dbReference type="InterPro" id="IPR045621">
    <property type="entry name" value="BPD_transp_1_N"/>
</dbReference>
<evidence type="ECO:0000259" key="8">
    <source>
        <dbReference type="PROSITE" id="PS50928"/>
    </source>
</evidence>
<dbReference type="PANTHER" id="PTHR43163">
    <property type="entry name" value="DIPEPTIDE TRANSPORT SYSTEM PERMEASE PROTEIN DPPB-RELATED"/>
    <property type="match status" value="1"/>
</dbReference>
<evidence type="ECO:0000256" key="1">
    <source>
        <dbReference type="ARBA" id="ARBA00004651"/>
    </source>
</evidence>
<gene>
    <name evidence="9" type="ORF">FGL98_19605</name>
</gene>
<evidence type="ECO:0000313" key="9">
    <source>
        <dbReference type="EMBL" id="TWP33913.1"/>
    </source>
</evidence>
<keyword evidence="10" id="KW-1185">Reference proteome</keyword>
<dbReference type="Pfam" id="PF19300">
    <property type="entry name" value="BPD_transp_1_N"/>
    <property type="match status" value="1"/>
</dbReference>
<proteinExistence type="inferred from homology"/>
<evidence type="ECO:0000256" key="7">
    <source>
        <dbReference type="RuleBase" id="RU363032"/>
    </source>
</evidence>
<feature type="domain" description="ABC transmembrane type-1" evidence="8">
    <location>
        <begin position="98"/>
        <end position="300"/>
    </location>
</feature>
<evidence type="ECO:0000256" key="3">
    <source>
        <dbReference type="ARBA" id="ARBA00022475"/>
    </source>
</evidence>
<protein>
    <submittedName>
        <fullName evidence="9">ABC transporter permease</fullName>
    </submittedName>
</protein>
<dbReference type="Proteomes" id="UP000320244">
    <property type="component" value="Unassembled WGS sequence"/>
</dbReference>
<keyword evidence="6 7" id="KW-0472">Membrane</keyword>
<feature type="transmembrane region" description="Helical" evidence="7">
    <location>
        <begin position="285"/>
        <end position="307"/>
    </location>
</feature>
<dbReference type="InterPro" id="IPR000515">
    <property type="entry name" value="MetI-like"/>
</dbReference>
<keyword evidence="2 7" id="KW-0813">Transport</keyword>
<evidence type="ECO:0000256" key="6">
    <source>
        <dbReference type="ARBA" id="ARBA00023136"/>
    </source>
</evidence>
<dbReference type="Pfam" id="PF00528">
    <property type="entry name" value="BPD_transp_1"/>
    <property type="match status" value="1"/>
</dbReference>
<accession>A0A563DVE9</accession>
<feature type="transmembrane region" description="Helical" evidence="7">
    <location>
        <begin position="100"/>
        <end position="125"/>
    </location>
</feature>
<comment type="similarity">
    <text evidence="7">Belongs to the binding-protein-dependent transport system permease family.</text>
</comment>
<evidence type="ECO:0000256" key="2">
    <source>
        <dbReference type="ARBA" id="ARBA00022448"/>
    </source>
</evidence>
<dbReference type="GO" id="GO:0071916">
    <property type="term" value="F:dipeptide transmembrane transporter activity"/>
    <property type="evidence" value="ECO:0007669"/>
    <property type="project" value="TreeGrafter"/>
</dbReference>
<sequence length="319" mass="34426">MLSRLKFVPMRLLQAVPVAFGVTLVVFFMVHLIPGNPAESILGAQATPAKVAALTDQMGLNQPVVQQYWHFLSNLAHGNLGESYTYQVPVLTLVWQRAPVTLLLVAYSVVLMLIISIPLSMLAASRPGHVRDHAVRVIPLVGLGMPQFWVGVMLLLVFAVGTGWFPVGGYGDTMMDHLWYLFLPALTLAISISPVIIRSLRASMLNVLESDYVATARSKGAGGRSLFAGHVLRNAIIPAVSIVGVNLGYLVGGTLVIEKVFAIPGLGSMLIESIFARDFPSVQAVALFVAVFVVLVGVLTDVVYTLLDPRVDLTQRMNA</sequence>
<organism evidence="9 10">
    <name type="scientific">Leekyejoonella antrihumi</name>
    <dbReference type="NCBI Taxonomy" id="1660198"/>
    <lineage>
        <taxon>Bacteria</taxon>
        <taxon>Bacillati</taxon>
        <taxon>Actinomycetota</taxon>
        <taxon>Actinomycetes</taxon>
        <taxon>Micrococcales</taxon>
        <taxon>Dermacoccaceae</taxon>
        <taxon>Leekyejoonella</taxon>
    </lineage>
</organism>
<evidence type="ECO:0000256" key="4">
    <source>
        <dbReference type="ARBA" id="ARBA00022692"/>
    </source>
</evidence>
<dbReference type="PANTHER" id="PTHR43163:SF6">
    <property type="entry name" value="DIPEPTIDE TRANSPORT SYSTEM PERMEASE PROTEIN DPPB-RELATED"/>
    <property type="match status" value="1"/>
</dbReference>
<dbReference type="PROSITE" id="PS50928">
    <property type="entry name" value="ABC_TM1"/>
    <property type="match status" value="1"/>
</dbReference>
<reference evidence="9 10" key="2">
    <citation type="submission" date="2019-08" db="EMBL/GenBank/DDBJ databases">
        <title>Jejuicoccus antrihumi gen. nov., sp. nov., a new member of the family Dermacoccaceae isolated from a cave.</title>
        <authorList>
            <person name="Schumann P."/>
            <person name="Kim I.S."/>
        </authorList>
    </citation>
    <scope>NUCLEOTIDE SEQUENCE [LARGE SCALE GENOMIC DNA]</scope>
    <source>
        <strain evidence="9 10">C5-26</strain>
    </source>
</reference>
<comment type="caution">
    <text evidence="9">The sequence shown here is derived from an EMBL/GenBank/DDBJ whole genome shotgun (WGS) entry which is preliminary data.</text>
</comment>
<dbReference type="CDD" id="cd06261">
    <property type="entry name" value="TM_PBP2"/>
    <property type="match status" value="1"/>
</dbReference>
<feature type="transmembrane region" description="Helical" evidence="7">
    <location>
        <begin position="137"/>
        <end position="165"/>
    </location>
</feature>
<feature type="transmembrane region" description="Helical" evidence="7">
    <location>
        <begin position="12"/>
        <end position="33"/>
    </location>
</feature>
<keyword evidence="5 7" id="KW-1133">Transmembrane helix</keyword>
<comment type="subcellular location">
    <subcellularLocation>
        <location evidence="1 7">Cell membrane</location>
        <topology evidence="1 7">Multi-pass membrane protein</topology>
    </subcellularLocation>
</comment>
<name>A0A563DVE9_9MICO</name>
<dbReference type="InterPro" id="IPR035906">
    <property type="entry name" value="MetI-like_sf"/>
</dbReference>